<gene>
    <name evidence="6" type="ORF">I8J31_06160</name>
</gene>
<comment type="catalytic activity">
    <reaction evidence="3">
        <text>2 GTP = 3',3'-c-di-GMP + 2 diphosphate</text>
        <dbReference type="Rhea" id="RHEA:24898"/>
        <dbReference type="ChEBI" id="CHEBI:33019"/>
        <dbReference type="ChEBI" id="CHEBI:37565"/>
        <dbReference type="ChEBI" id="CHEBI:58805"/>
        <dbReference type="EC" id="2.7.7.65"/>
    </reaction>
</comment>
<feature type="transmembrane region" description="Helical" evidence="4">
    <location>
        <begin position="46"/>
        <end position="69"/>
    </location>
</feature>
<dbReference type="SUPFAM" id="SSF55073">
    <property type="entry name" value="Nucleotide cyclase"/>
    <property type="match status" value="1"/>
</dbReference>
<dbReference type="PROSITE" id="PS50887">
    <property type="entry name" value="GGDEF"/>
    <property type="match status" value="1"/>
</dbReference>
<comment type="caution">
    <text evidence="6">The sequence shown here is derived from an EMBL/GenBank/DDBJ whole genome shotgun (WGS) entry which is preliminary data.</text>
</comment>
<keyword evidence="4" id="KW-0472">Membrane</keyword>
<dbReference type="AlphaFoldDB" id="A0A934JS32"/>
<dbReference type="Gene3D" id="3.30.70.270">
    <property type="match status" value="1"/>
</dbReference>
<dbReference type="InterPro" id="IPR029787">
    <property type="entry name" value="Nucleotide_cyclase"/>
</dbReference>
<protein>
    <recommendedName>
        <fullName evidence="2">diguanylate cyclase</fullName>
        <ecNumber evidence="2">2.7.7.65</ecNumber>
    </recommendedName>
</protein>
<feature type="domain" description="GGDEF" evidence="5">
    <location>
        <begin position="112"/>
        <end position="246"/>
    </location>
</feature>
<evidence type="ECO:0000313" key="7">
    <source>
        <dbReference type="Proteomes" id="UP000628710"/>
    </source>
</evidence>
<dbReference type="EC" id="2.7.7.65" evidence="2"/>
<dbReference type="PANTHER" id="PTHR45138:SF9">
    <property type="entry name" value="DIGUANYLATE CYCLASE DGCM-RELATED"/>
    <property type="match status" value="1"/>
</dbReference>
<proteinExistence type="predicted"/>
<keyword evidence="4" id="KW-1133">Transmembrane helix</keyword>
<dbReference type="PANTHER" id="PTHR45138">
    <property type="entry name" value="REGULATORY COMPONENTS OF SENSORY TRANSDUCTION SYSTEM"/>
    <property type="match status" value="1"/>
</dbReference>
<dbReference type="InterPro" id="IPR000160">
    <property type="entry name" value="GGDEF_dom"/>
</dbReference>
<evidence type="ECO:0000313" key="6">
    <source>
        <dbReference type="EMBL" id="MBJ7537261.1"/>
    </source>
</evidence>
<evidence type="ECO:0000256" key="4">
    <source>
        <dbReference type="SAM" id="Phobius"/>
    </source>
</evidence>
<feature type="transmembrane region" description="Helical" evidence="4">
    <location>
        <begin position="12"/>
        <end position="34"/>
    </location>
</feature>
<dbReference type="GO" id="GO:0052621">
    <property type="term" value="F:diguanylate cyclase activity"/>
    <property type="evidence" value="ECO:0007669"/>
    <property type="project" value="UniProtKB-EC"/>
</dbReference>
<dbReference type="PROSITE" id="PS51257">
    <property type="entry name" value="PROKAR_LIPOPROTEIN"/>
    <property type="match status" value="1"/>
</dbReference>
<dbReference type="Pfam" id="PF00990">
    <property type="entry name" value="GGDEF"/>
    <property type="match status" value="1"/>
</dbReference>
<comment type="cofactor">
    <cofactor evidence="1">
        <name>Mg(2+)</name>
        <dbReference type="ChEBI" id="CHEBI:18420"/>
    </cofactor>
</comment>
<organism evidence="6 7">
    <name type="scientific">Marinomonas transparens</name>
    <dbReference type="NCBI Taxonomy" id="2795388"/>
    <lineage>
        <taxon>Bacteria</taxon>
        <taxon>Pseudomonadati</taxon>
        <taxon>Pseudomonadota</taxon>
        <taxon>Gammaproteobacteria</taxon>
        <taxon>Oceanospirillales</taxon>
        <taxon>Oceanospirillaceae</taxon>
        <taxon>Marinomonas</taxon>
    </lineage>
</organism>
<dbReference type="CDD" id="cd01949">
    <property type="entry name" value="GGDEF"/>
    <property type="match status" value="1"/>
</dbReference>
<evidence type="ECO:0000256" key="3">
    <source>
        <dbReference type="ARBA" id="ARBA00034247"/>
    </source>
</evidence>
<evidence type="ECO:0000259" key="5">
    <source>
        <dbReference type="PROSITE" id="PS50887"/>
    </source>
</evidence>
<accession>A0A934JS32</accession>
<dbReference type="EMBL" id="JAEMNX010000003">
    <property type="protein sequence ID" value="MBJ7537261.1"/>
    <property type="molecule type" value="Genomic_DNA"/>
</dbReference>
<dbReference type="InterPro" id="IPR050469">
    <property type="entry name" value="Diguanylate_Cyclase"/>
</dbReference>
<dbReference type="RefSeq" id="WP_199467396.1">
    <property type="nucleotide sequence ID" value="NZ_JAEMNX010000003.1"/>
</dbReference>
<dbReference type="Proteomes" id="UP000628710">
    <property type="component" value="Unassembled WGS sequence"/>
</dbReference>
<dbReference type="GO" id="GO:0043709">
    <property type="term" value="P:cell adhesion involved in single-species biofilm formation"/>
    <property type="evidence" value="ECO:0007669"/>
    <property type="project" value="TreeGrafter"/>
</dbReference>
<keyword evidence="4" id="KW-0812">Transmembrane</keyword>
<name>A0A934JS32_9GAMM</name>
<keyword evidence="7" id="KW-1185">Reference proteome</keyword>
<evidence type="ECO:0000256" key="2">
    <source>
        <dbReference type="ARBA" id="ARBA00012528"/>
    </source>
</evidence>
<dbReference type="GO" id="GO:1902201">
    <property type="term" value="P:negative regulation of bacterial-type flagellum-dependent cell motility"/>
    <property type="evidence" value="ECO:0007669"/>
    <property type="project" value="TreeGrafter"/>
</dbReference>
<dbReference type="NCBIfam" id="TIGR00254">
    <property type="entry name" value="GGDEF"/>
    <property type="match status" value="1"/>
</dbReference>
<dbReference type="InterPro" id="IPR043128">
    <property type="entry name" value="Rev_trsase/Diguanyl_cyclase"/>
</dbReference>
<dbReference type="FunFam" id="3.30.70.270:FF:000001">
    <property type="entry name" value="Diguanylate cyclase domain protein"/>
    <property type="match status" value="1"/>
</dbReference>
<dbReference type="SMART" id="SM00267">
    <property type="entry name" value="GGDEF"/>
    <property type="match status" value="1"/>
</dbReference>
<dbReference type="GO" id="GO:0005886">
    <property type="term" value="C:plasma membrane"/>
    <property type="evidence" value="ECO:0007669"/>
    <property type="project" value="TreeGrafter"/>
</dbReference>
<sequence>MRKQVQKLGRLKLVVVITLVASCLAVIGNVSLSFIFDFNTSLWEDIFRAALIPVFVVPFVSWHLAGLFYKIDRLERDVSMMARIDELTLVSNWRFFYQQSDDWHRAESNRDAEYAFFVLDMDFFKCINDRYGHACGDAVLEKFGRILREFAPRPNIIGRIGGEEFAVFLPNMSQATAEAVANKICQGAKKMLIEHEGEQVACSVSIGVSMNINHHQDSIENAFKYADLALSYAKESGRNCYRVYNSDQKRLVV</sequence>
<reference evidence="6" key="1">
    <citation type="submission" date="2020-12" db="EMBL/GenBank/DDBJ databases">
        <title>Marinomonas arctica sp. nov., a psychrotolerant bacterium isolated from the Arctic.</title>
        <authorList>
            <person name="Zhang Y."/>
        </authorList>
    </citation>
    <scope>NUCLEOTIDE SEQUENCE</scope>
    <source>
        <strain evidence="6">C1424</strain>
    </source>
</reference>
<evidence type="ECO:0000256" key="1">
    <source>
        <dbReference type="ARBA" id="ARBA00001946"/>
    </source>
</evidence>